<reference evidence="3 4" key="1">
    <citation type="submission" date="2019-06" db="EMBL/GenBank/DDBJ databases">
        <title>Genome Sequence of the Brown Rot Fungal Pathogen Monilinia fructicola.</title>
        <authorList>
            <person name="De Miccolis Angelini R.M."/>
            <person name="Landi L."/>
            <person name="Abate D."/>
            <person name="Pollastro S."/>
            <person name="Romanazzi G."/>
            <person name="Faretra F."/>
        </authorList>
    </citation>
    <scope>NUCLEOTIDE SEQUENCE [LARGE SCALE GENOMIC DNA]</scope>
    <source>
        <strain evidence="3 4">Mfrc123</strain>
    </source>
</reference>
<feature type="domain" description="Fatty acid desaturase" evidence="2">
    <location>
        <begin position="138"/>
        <end position="422"/>
    </location>
</feature>
<evidence type="ECO:0000313" key="3">
    <source>
        <dbReference type="EMBL" id="KAA8576508.1"/>
    </source>
</evidence>
<dbReference type="EMBL" id="VICG01000001">
    <property type="protein sequence ID" value="KAA8576508.1"/>
    <property type="molecule type" value="Genomic_DNA"/>
</dbReference>
<dbReference type="Pfam" id="PF00487">
    <property type="entry name" value="FA_desaturase"/>
    <property type="match status" value="1"/>
</dbReference>
<sequence length="547" mass="61018">MASTTALPKPTAVQRTVTSSTAESSPSTAAGSPDGTPKQSPSSTSLSSMSSLGDDVKKTKATGYGKLIDTYGNEFELPDYTVNDIRNAIPKHCYERSGVRGLAYVARDIGSLAITFFLFNKYLTPENVPSTPIRAVLWTVYTIVQGLFGTGLWVLAHECGHQAFSTSKVLNDTTGWICHSALLVPYFSWKISHGKHHKATGNMERDMVFVPKTREDYANRIGKFVHELHELTEETPIATLIHSIGQQLFGWPLYLFMNVTGHNHHERQPEGRGKGKVNSFWTVSHFNPSSPLYEAKDAKLILLSDLGIAITVAALVMLSKTYGVFNMAVWYFAPYLWVNHWLVAITFLQHTDPTLPHYSGESWNYVRGAAATIDREFGFVGRTLLHGIIETHVLHHYVSTIPFYHADEATEAIKPIMGRHYRADVRGGSLGFLKSLWTSARWCQWVEPSEGAEGEGKKVFFFRNRNGLGTAPLKVERISQKATRVCGDLYAFALSVDIQGWGVKRRNVISTFRNHPARSLAVIRLSMLKVLLLCALQATGRLELEWE</sequence>
<dbReference type="InterPro" id="IPR005804">
    <property type="entry name" value="FA_desaturase_dom"/>
</dbReference>
<evidence type="ECO:0000313" key="4">
    <source>
        <dbReference type="Proteomes" id="UP000322873"/>
    </source>
</evidence>
<organism evidence="3 4">
    <name type="scientific">Monilinia fructicola</name>
    <name type="common">Brown rot fungus</name>
    <name type="synonym">Ciboria fructicola</name>
    <dbReference type="NCBI Taxonomy" id="38448"/>
    <lineage>
        <taxon>Eukaryota</taxon>
        <taxon>Fungi</taxon>
        <taxon>Dikarya</taxon>
        <taxon>Ascomycota</taxon>
        <taxon>Pezizomycotina</taxon>
        <taxon>Leotiomycetes</taxon>
        <taxon>Helotiales</taxon>
        <taxon>Sclerotiniaceae</taxon>
        <taxon>Monilinia</taxon>
    </lineage>
</organism>
<name>A0A5M9K3Y6_MONFR</name>
<dbReference type="CDD" id="cd03507">
    <property type="entry name" value="Delta12-FADS-like"/>
    <property type="match status" value="1"/>
</dbReference>
<feature type="compositionally biased region" description="Low complexity" evidence="1">
    <location>
        <begin position="18"/>
        <end position="32"/>
    </location>
</feature>
<dbReference type="InterPro" id="IPR012171">
    <property type="entry name" value="Fatty_acid_desaturase"/>
</dbReference>
<feature type="region of interest" description="Disordered" evidence="1">
    <location>
        <begin position="1"/>
        <end position="53"/>
    </location>
</feature>
<keyword evidence="4" id="KW-1185">Reference proteome</keyword>
<comment type="caution">
    <text evidence="3">The sequence shown here is derived from an EMBL/GenBank/DDBJ whole genome shotgun (WGS) entry which is preliminary data.</text>
</comment>
<dbReference type="GO" id="GO:0016491">
    <property type="term" value="F:oxidoreductase activity"/>
    <property type="evidence" value="ECO:0007669"/>
    <property type="project" value="InterPro"/>
</dbReference>
<feature type="compositionally biased region" description="Low complexity" evidence="1">
    <location>
        <begin position="40"/>
        <end position="51"/>
    </location>
</feature>
<protein>
    <recommendedName>
        <fullName evidence="2">Fatty acid desaturase domain-containing protein</fullName>
    </recommendedName>
</protein>
<dbReference type="VEuPathDB" id="FungiDB:MFRU_009g03410"/>
<dbReference type="AlphaFoldDB" id="A0A5M9K3Y6"/>
<dbReference type="PANTHER" id="PTHR32100">
    <property type="entry name" value="OMEGA-6 FATTY ACID DESATURASE, CHLOROPLASTIC"/>
    <property type="match status" value="1"/>
</dbReference>
<evidence type="ECO:0000256" key="1">
    <source>
        <dbReference type="SAM" id="MobiDB-lite"/>
    </source>
</evidence>
<dbReference type="GO" id="GO:0006629">
    <property type="term" value="P:lipid metabolic process"/>
    <property type="evidence" value="ECO:0007669"/>
    <property type="project" value="InterPro"/>
</dbReference>
<evidence type="ECO:0000259" key="2">
    <source>
        <dbReference type="Pfam" id="PF00487"/>
    </source>
</evidence>
<proteinExistence type="predicted"/>
<gene>
    <name evidence="3" type="ORF">EYC84_006618</name>
</gene>
<accession>A0A5M9K3Y6</accession>
<dbReference type="Proteomes" id="UP000322873">
    <property type="component" value="Unassembled WGS sequence"/>
</dbReference>